<sequence>MSDENSQPTVSDPDELKEETKKGTKGGGSWFLLIFAVLLIVVAGLVVYFVVEGLSNGGAGKNTTGTATDGMVSGSPMYEQPGTELVSSSGMEDSTAINGEKGEPSKAMRDVFHRTTHAYPYLPRERGLLPRIKFGGGDGRCNYEKMSLPEAVFRIDSQMPAPQKDVEKELLVVDIKIGVPLYAFKNMNRIFVAFILPMSKENATVIYVFDGCGEKSVRIGHLKSIDPSSLGIRKKITRALLDAEESNFRPKFNCMDMYDGTMIVVRTLIALAYASPKPQLRVVHCYEQKRNCTQTFTFNEVKPGLHSTSIYVVTGNVVHPSNIPEIPSTQHRGRKHGHQLQADHVAVPPKMQVRSWCQMENIDESNQGSSWKSPPYGNFKPKKNY</sequence>
<dbReference type="InParanoid" id="A0A1V9X6Y7"/>
<gene>
    <name evidence="3" type="ORF">BIW11_12429</name>
</gene>
<comment type="caution">
    <text evidence="3">The sequence shown here is derived from an EMBL/GenBank/DDBJ whole genome shotgun (WGS) entry which is preliminary data.</text>
</comment>
<evidence type="ECO:0000256" key="1">
    <source>
        <dbReference type="SAM" id="MobiDB-lite"/>
    </source>
</evidence>
<keyword evidence="4" id="KW-1185">Reference proteome</keyword>
<dbReference type="GO" id="GO:0004379">
    <property type="term" value="F:glycylpeptide N-tetradecanoyltransferase activity"/>
    <property type="evidence" value="ECO:0007669"/>
    <property type="project" value="InterPro"/>
</dbReference>
<name>A0A1V9X6Y7_9ACAR</name>
<dbReference type="EMBL" id="MNPL01021967">
    <property type="protein sequence ID" value="OQR69166.1"/>
    <property type="molecule type" value="Genomic_DNA"/>
</dbReference>
<dbReference type="InterPro" id="IPR022678">
    <property type="entry name" value="NMT_CS"/>
</dbReference>
<organism evidence="3 4">
    <name type="scientific">Tropilaelaps mercedesae</name>
    <dbReference type="NCBI Taxonomy" id="418985"/>
    <lineage>
        <taxon>Eukaryota</taxon>
        <taxon>Metazoa</taxon>
        <taxon>Ecdysozoa</taxon>
        <taxon>Arthropoda</taxon>
        <taxon>Chelicerata</taxon>
        <taxon>Arachnida</taxon>
        <taxon>Acari</taxon>
        <taxon>Parasitiformes</taxon>
        <taxon>Mesostigmata</taxon>
        <taxon>Gamasina</taxon>
        <taxon>Dermanyssoidea</taxon>
        <taxon>Laelapidae</taxon>
        <taxon>Tropilaelaps</taxon>
    </lineage>
</organism>
<feature type="compositionally biased region" description="Polar residues" evidence="1">
    <location>
        <begin position="85"/>
        <end position="97"/>
    </location>
</feature>
<feature type="transmembrane region" description="Helical" evidence="2">
    <location>
        <begin position="30"/>
        <end position="51"/>
    </location>
</feature>
<dbReference type="PROSITE" id="PS00976">
    <property type="entry name" value="NMT_2"/>
    <property type="match status" value="1"/>
</dbReference>
<proteinExistence type="predicted"/>
<feature type="region of interest" description="Disordered" evidence="1">
    <location>
        <begin position="1"/>
        <end position="23"/>
    </location>
</feature>
<dbReference type="Proteomes" id="UP000192247">
    <property type="component" value="Unassembled WGS sequence"/>
</dbReference>
<dbReference type="AlphaFoldDB" id="A0A1V9X6Y7"/>
<feature type="region of interest" description="Disordered" evidence="1">
    <location>
        <begin position="364"/>
        <end position="385"/>
    </location>
</feature>
<keyword evidence="2" id="KW-1133">Transmembrane helix</keyword>
<keyword evidence="2" id="KW-0472">Membrane</keyword>
<evidence type="ECO:0000256" key="2">
    <source>
        <dbReference type="SAM" id="Phobius"/>
    </source>
</evidence>
<reference evidence="3 4" key="1">
    <citation type="journal article" date="2017" name="Gigascience">
        <title>Draft genome of the honey bee ectoparasitic mite, Tropilaelaps mercedesae, is shaped by the parasitic life history.</title>
        <authorList>
            <person name="Dong X."/>
            <person name="Armstrong S.D."/>
            <person name="Xia D."/>
            <person name="Makepeace B.L."/>
            <person name="Darby A.C."/>
            <person name="Kadowaki T."/>
        </authorList>
    </citation>
    <scope>NUCLEOTIDE SEQUENCE [LARGE SCALE GENOMIC DNA]</scope>
    <source>
        <strain evidence="3">Wuxi-XJTLU</strain>
    </source>
</reference>
<feature type="compositionally biased region" description="Polar residues" evidence="1">
    <location>
        <begin position="1"/>
        <end position="10"/>
    </location>
</feature>
<evidence type="ECO:0000313" key="3">
    <source>
        <dbReference type="EMBL" id="OQR69166.1"/>
    </source>
</evidence>
<accession>A0A1V9X6Y7</accession>
<protein>
    <submittedName>
        <fullName evidence="3">Uncharacterized protein</fullName>
    </submittedName>
</protein>
<feature type="region of interest" description="Disordered" evidence="1">
    <location>
        <begin position="59"/>
        <end position="104"/>
    </location>
</feature>
<keyword evidence="2" id="KW-0812">Transmembrane</keyword>
<evidence type="ECO:0000313" key="4">
    <source>
        <dbReference type="Proteomes" id="UP000192247"/>
    </source>
</evidence>